<name>A0A9D1RBN0_9FIRM</name>
<dbReference type="PANTHER" id="PTHR34203">
    <property type="entry name" value="METHYLTRANSFERASE, FKBM FAMILY PROTEIN"/>
    <property type="match status" value="1"/>
</dbReference>
<proteinExistence type="predicted"/>
<dbReference type="EMBL" id="DXGE01000006">
    <property type="protein sequence ID" value="HIW85143.1"/>
    <property type="molecule type" value="Genomic_DNA"/>
</dbReference>
<evidence type="ECO:0000259" key="2">
    <source>
        <dbReference type="Pfam" id="PF05050"/>
    </source>
</evidence>
<evidence type="ECO:0000256" key="1">
    <source>
        <dbReference type="SAM" id="MobiDB-lite"/>
    </source>
</evidence>
<keyword evidence="3" id="KW-0808">Transferase</keyword>
<evidence type="ECO:0000313" key="4">
    <source>
        <dbReference type="Proteomes" id="UP000824205"/>
    </source>
</evidence>
<reference evidence="3" key="1">
    <citation type="journal article" date="2021" name="PeerJ">
        <title>Extensive microbial diversity within the chicken gut microbiome revealed by metagenomics and culture.</title>
        <authorList>
            <person name="Gilroy R."/>
            <person name="Ravi A."/>
            <person name="Getino M."/>
            <person name="Pursley I."/>
            <person name="Horton D.L."/>
            <person name="Alikhan N.F."/>
            <person name="Baker D."/>
            <person name="Gharbi K."/>
            <person name="Hall N."/>
            <person name="Watson M."/>
            <person name="Adriaenssens E.M."/>
            <person name="Foster-Nyarko E."/>
            <person name="Jarju S."/>
            <person name="Secka A."/>
            <person name="Antonio M."/>
            <person name="Oren A."/>
            <person name="Chaudhuri R.R."/>
            <person name="La Ragione R."/>
            <person name="Hildebrand F."/>
            <person name="Pallen M.J."/>
        </authorList>
    </citation>
    <scope>NUCLEOTIDE SEQUENCE</scope>
    <source>
        <strain evidence="3">421</strain>
    </source>
</reference>
<dbReference type="PANTHER" id="PTHR34203:SF15">
    <property type="entry name" value="SLL1173 PROTEIN"/>
    <property type="match status" value="1"/>
</dbReference>
<dbReference type="GO" id="GO:0008168">
    <property type="term" value="F:methyltransferase activity"/>
    <property type="evidence" value="ECO:0007669"/>
    <property type="project" value="UniProtKB-KW"/>
</dbReference>
<feature type="region of interest" description="Disordered" evidence="1">
    <location>
        <begin position="1"/>
        <end position="34"/>
    </location>
</feature>
<accession>A0A9D1RBN0</accession>
<dbReference type="Pfam" id="PF05050">
    <property type="entry name" value="Methyltransf_21"/>
    <property type="match status" value="1"/>
</dbReference>
<dbReference type="Gene3D" id="3.40.50.150">
    <property type="entry name" value="Vaccinia Virus protein VP39"/>
    <property type="match status" value="1"/>
</dbReference>
<dbReference type="SUPFAM" id="SSF53335">
    <property type="entry name" value="S-adenosyl-L-methionine-dependent methyltransferases"/>
    <property type="match status" value="1"/>
</dbReference>
<reference evidence="3" key="2">
    <citation type="submission" date="2021-04" db="EMBL/GenBank/DDBJ databases">
        <authorList>
            <person name="Gilroy R."/>
        </authorList>
    </citation>
    <scope>NUCLEOTIDE SEQUENCE</scope>
    <source>
        <strain evidence="3">421</strain>
    </source>
</reference>
<gene>
    <name evidence="3" type="ORF">IAA48_01470</name>
</gene>
<sequence>MGLKKRFQKAEEGTQEKAGKASGEECTNDTPTDGSGLAGDIARIVSDLKAISKEIEKNSDGLKDVALKNADRFGKLYYHLSEVEHNMIHDTYYMHKFEKSFITNAFGEIKKDEDFKKRFLRLIKGLDRESIDVLVTMFNRLEKVYWAPEDVHLDIYTREEKLKLRELKEKFTDKIMQISGGLYYYSGYYLPVNGFEDSVFYYRHGIGELKDPGKIKNRDIIDAGGYIGDSVLILSPLTNGTVYSFEAVRKNFELMQKTIELNGVKNAVLVNKALGDKKGKVKITVAGSSSTVGNCAGIKSEETETADCITLDEFVSQNNAEIGLIKVDIEGAEQSFLRGAEKIIKEQKPTLLISIYHNLNDLLDIKPMIEDWNLGYSFRIYRPVIRKVIAETLLIAEAQ</sequence>
<dbReference type="InterPro" id="IPR052514">
    <property type="entry name" value="SAM-dependent_MTase"/>
</dbReference>
<dbReference type="InterPro" id="IPR029063">
    <property type="entry name" value="SAM-dependent_MTases_sf"/>
</dbReference>
<organism evidence="3 4">
    <name type="scientific">Candidatus Eubacterium faecipullorum</name>
    <dbReference type="NCBI Taxonomy" id="2838571"/>
    <lineage>
        <taxon>Bacteria</taxon>
        <taxon>Bacillati</taxon>
        <taxon>Bacillota</taxon>
        <taxon>Clostridia</taxon>
        <taxon>Eubacteriales</taxon>
        <taxon>Eubacteriaceae</taxon>
        <taxon>Eubacterium</taxon>
    </lineage>
</organism>
<dbReference type="Proteomes" id="UP000824205">
    <property type="component" value="Unassembled WGS sequence"/>
</dbReference>
<evidence type="ECO:0000313" key="3">
    <source>
        <dbReference type="EMBL" id="HIW85143.1"/>
    </source>
</evidence>
<protein>
    <submittedName>
        <fullName evidence="3">FkbM family methyltransferase</fullName>
    </submittedName>
</protein>
<dbReference type="AlphaFoldDB" id="A0A9D1RBN0"/>
<comment type="caution">
    <text evidence="3">The sequence shown here is derived from an EMBL/GenBank/DDBJ whole genome shotgun (WGS) entry which is preliminary data.</text>
</comment>
<feature type="compositionally biased region" description="Basic and acidic residues" evidence="1">
    <location>
        <begin position="8"/>
        <end position="23"/>
    </location>
</feature>
<keyword evidence="3" id="KW-0489">Methyltransferase</keyword>
<feature type="domain" description="Methyltransferase FkbM" evidence="2">
    <location>
        <begin position="222"/>
        <end position="376"/>
    </location>
</feature>
<dbReference type="NCBIfam" id="TIGR01444">
    <property type="entry name" value="fkbM_fam"/>
    <property type="match status" value="1"/>
</dbReference>
<dbReference type="InterPro" id="IPR006342">
    <property type="entry name" value="FkbM_mtfrase"/>
</dbReference>
<dbReference type="GO" id="GO:0032259">
    <property type="term" value="P:methylation"/>
    <property type="evidence" value="ECO:0007669"/>
    <property type="project" value="UniProtKB-KW"/>
</dbReference>